<dbReference type="PANTHER" id="PTHR43046:SF14">
    <property type="entry name" value="MUTT_NUDIX FAMILY PROTEIN"/>
    <property type="match status" value="1"/>
</dbReference>
<dbReference type="PANTHER" id="PTHR43046">
    <property type="entry name" value="GDP-MANNOSE MANNOSYL HYDROLASE"/>
    <property type="match status" value="1"/>
</dbReference>
<evidence type="ECO:0000313" key="5">
    <source>
        <dbReference type="EMBL" id="SNR62091.1"/>
    </source>
</evidence>
<keyword evidence="6" id="KW-1185">Reference proteome</keyword>
<dbReference type="RefSeq" id="WP_089332778.1">
    <property type="nucleotide sequence ID" value="NZ_FZNS01000004.1"/>
</dbReference>
<evidence type="ECO:0000256" key="2">
    <source>
        <dbReference type="ARBA" id="ARBA00022801"/>
    </source>
</evidence>
<gene>
    <name evidence="5" type="ORF">SAMN06269173_104382</name>
</gene>
<sequence length="169" mass="18850">MADFPPSSPDSSLLRAYAGQARVRVCGLLVRDGALLLTAHRGMLPNSLPFWSPPGGGWQFGETLQECLRREFREETGLDVTVGRFLHLHEFRSASLQALELFFEVLAVDAAAVPQLGTDPEHTTSDQLLTQVEFVRPRHLGLLLPTQVHPVLRDIISPDDVFIPQLRFQ</sequence>
<dbReference type="InterPro" id="IPR015797">
    <property type="entry name" value="NUDIX_hydrolase-like_dom_sf"/>
</dbReference>
<dbReference type="InterPro" id="IPR020084">
    <property type="entry name" value="NUDIX_hydrolase_CS"/>
</dbReference>
<evidence type="ECO:0000256" key="1">
    <source>
        <dbReference type="ARBA" id="ARBA00001946"/>
    </source>
</evidence>
<dbReference type="AlphaFoldDB" id="A0A238XUA5"/>
<dbReference type="InterPro" id="IPR020476">
    <property type="entry name" value="Nudix_hydrolase"/>
</dbReference>
<evidence type="ECO:0000313" key="6">
    <source>
        <dbReference type="Proteomes" id="UP000198310"/>
    </source>
</evidence>
<dbReference type="Gene3D" id="3.90.79.10">
    <property type="entry name" value="Nucleoside Triphosphate Pyrophosphohydrolase"/>
    <property type="match status" value="1"/>
</dbReference>
<evidence type="ECO:0000259" key="4">
    <source>
        <dbReference type="PROSITE" id="PS51462"/>
    </source>
</evidence>
<keyword evidence="2 3" id="KW-0378">Hydrolase</keyword>
<dbReference type="GO" id="GO:0016787">
    <property type="term" value="F:hydrolase activity"/>
    <property type="evidence" value="ECO:0007669"/>
    <property type="project" value="UniProtKB-KW"/>
</dbReference>
<feature type="domain" description="Nudix hydrolase" evidence="4">
    <location>
        <begin position="19"/>
        <end position="157"/>
    </location>
</feature>
<name>A0A238XUA5_9BACT</name>
<protein>
    <submittedName>
        <fullName evidence="5">NUDIX domain-containing protein</fullName>
    </submittedName>
</protein>
<dbReference type="SUPFAM" id="SSF55811">
    <property type="entry name" value="Nudix"/>
    <property type="match status" value="1"/>
</dbReference>
<evidence type="ECO:0000256" key="3">
    <source>
        <dbReference type="RuleBase" id="RU003476"/>
    </source>
</evidence>
<accession>A0A238XUA5</accession>
<dbReference type="Proteomes" id="UP000198310">
    <property type="component" value="Unassembled WGS sequence"/>
</dbReference>
<dbReference type="PROSITE" id="PS51462">
    <property type="entry name" value="NUDIX"/>
    <property type="match status" value="1"/>
</dbReference>
<dbReference type="PROSITE" id="PS00893">
    <property type="entry name" value="NUDIX_BOX"/>
    <property type="match status" value="1"/>
</dbReference>
<proteinExistence type="inferred from homology"/>
<dbReference type="PRINTS" id="PR00502">
    <property type="entry name" value="NUDIXFAMILY"/>
</dbReference>
<dbReference type="EMBL" id="FZNS01000004">
    <property type="protein sequence ID" value="SNR62091.1"/>
    <property type="molecule type" value="Genomic_DNA"/>
</dbReference>
<comment type="cofactor">
    <cofactor evidence="1">
        <name>Mg(2+)</name>
        <dbReference type="ChEBI" id="CHEBI:18420"/>
    </cofactor>
</comment>
<dbReference type="InterPro" id="IPR000086">
    <property type="entry name" value="NUDIX_hydrolase_dom"/>
</dbReference>
<organism evidence="5 6">
    <name type="scientific">Hymenobacter mucosus</name>
    <dbReference type="NCBI Taxonomy" id="1411120"/>
    <lineage>
        <taxon>Bacteria</taxon>
        <taxon>Pseudomonadati</taxon>
        <taxon>Bacteroidota</taxon>
        <taxon>Cytophagia</taxon>
        <taxon>Cytophagales</taxon>
        <taxon>Hymenobacteraceae</taxon>
        <taxon>Hymenobacter</taxon>
    </lineage>
</organism>
<reference evidence="6" key="1">
    <citation type="submission" date="2017-06" db="EMBL/GenBank/DDBJ databases">
        <authorList>
            <person name="Varghese N."/>
            <person name="Submissions S."/>
        </authorList>
    </citation>
    <scope>NUCLEOTIDE SEQUENCE [LARGE SCALE GENOMIC DNA]</scope>
    <source>
        <strain evidence="6">DSM 28041</strain>
    </source>
</reference>
<comment type="similarity">
    <text evidence="3">Belongs to the Nudix hydrolase family.</text>
</comment>
<dbReference type="Pfam" id="PF00293">
    <property type="entry name" value="NUDIX"/>
    <property type="match status" value="1"/>
</dbReference>